<dbReference type="PANTHER" id="PTHR45774">
    <property type="entry name" value="BTB/POZ DOMAIN-CONTAINING"/>
    <property type="match status" value="1"/>
</dbReference>
<feature type="region of interest" description="Disordered" evidence="1">
    <location>
        <begin position="485"/>
        <end position="537"/>
    </location>
</feature>
<dbReference type="InterPro" id="IPR011333">
    <property type="entry name" value="SKP1/BTB/POZ_sf"/>
</dbReference>
<dbReference type="SUPFAM" id="SSF54695">
    <property type="entry name" value="POZ domain"/>
    <property type="match status" value="1"/>
</dbReference>
<dbReference type="Proteomes" id="UP001150062">
    <property type="component" value="Unassembled WGS sequence"/>
</dbReference>
<dbReference type="InterPro" id="IPR000210">
    <property type="entry name" value="BTB/POZ_dom"/>
</dbReference>
<evidence type="ECO:0000259" key="2">
    <source>
        <dbReference type="PROSITE" id="PS50097"/>
    </source>
</evidence>
<evidence type="ECO:0000313" key="4">
    <source>
        <dbReference type="Proteomes" id="UP001150062"/>
    </source>
</evidence>
<name>A0ABQ8YAD2_9EUKA</name>
<feature type="domain" description="BTB" evidence="2">
    <location>
        <begin position="24"/>
        <end position="170"/>
    </location>
</feature>
<feature type="region of interest" description="Disordered" evidence="1">
    <location>
        <begin position="62"/>
        <end position="119"/>
    </location>
</feature>
<keyword evidence="4" id="KW-1185">Reference proteome</keyword>
<dbReference type="Gene3D" id="3.30.710.10">
    <property type="entry name" value="Potassium Channel Kv1.1, Chain A"/>
    <property type="match status" value="1"/>
</dbReference>
<evidence type="ECO:0000313" key="3">
    <source>
        <dbReference type="EMBL" id="KAJ6241264.1"/>
    </source>
</evidence>
<protein>
    <submittedName>
        <fullName evidence="3">Lute</fullName>
    </submittedName>
</protein>
<dbReference type="PROSITE" id="PS50097">
    <property type="entry name" value="BTB"/>
    <property type="match status" value="1"/>
</dbReference>
<feature type="compositionally biased region" description="Low complexity" evidence="1">
    <location>
        <begin position="416"/>
        <end position="426"/>
    </location>
</feature>
<organism evidence="3 4">
    <name type="scientific">Anaeramoeba flamelloides</name>
    <dbReference type="NCBI Taxonomy" id="1746091"/>
    <lineage>
        <taxon>Eukaryota</taxon>
        <taxon>Metamonada</taxon>
        <taxon>Anaeramoebidae</taxon>
        <taxon>Anaeramoeba</taxon>
    </lineage>
</organism>
<accession>A0ABQ8YAD2</accession>
<dbReference type="EMBL" id="JAOAOG010000195">
    <property type="protein sequence ID" value="KAJ6241264.1"/>
    <property type="molecule type" value="Genomic_DNA"/>
</dbReference>
<feature type="compositionally biased region" description="Polar residues" evidence="1">
    <location>
        <begin position="376"/>
        <end position="388"/>
    </location>
</feature>
<feature type="compositionally biased region" description="Acidic residues" evidence="1">
    <location>
        <begin position="427"/>
        <end position="451"/>
    </location>
</feature>
<feature type="compositionally biased region" description="Basic residues" evidence="1">
    <location>
        <begin position="64"/>
        <end position="77"/>
    </location>
</feature>
<feature type="compositionally biased region" description="Basic and acidic residues" evidence="1">
    <location>
        <begin position="457"/>
        <end position="466"/>
    </location>
</feature>
<proteinExistence type="predicted"/>
<dbReference type="SMART" id="SM00225">
    <property type="entry name" value="BTB"/>
    <property type="match status" value="1"/>
</dbReference>
<dbReference type="Pfam" id="PF00651">
    <property type="entry name" value="BTB"/>
    <property type="match status" value="1"/>
</dbReference>
<evidence type="ECO:0000256" key="1">
    <source>
        <dbReference type="SAM" id="MobiDB-lite"/>
    </source>
</evidence>
<feature type="compositionally biased region" description="Basic and acidic residues" evidence="1">
    <location>
        <begin position="521"/>
        <end position="534"/>
    </location>
</feature>
<reference evidence="3" key="1">
    <citation type="submission" date="2022-08" db="EMBL/GenBank/DDBJ databases">
        <title>Novel sulfate-reducing endosymbionts in the free-living metamonad Anaeramoeba.</title>
        <authorList>
            <person name="Jerlstrom-Hultqvist J."/>
            <person name="Cepicka I."/>
            <person name="Gallot-Lavallee L."/>
            <person name="Salas-Leiva D."/>
            <person name="Curtis B.A."/>
            <person name="Zahonova K."/>
            <person name="Pipaliya S."/>
            <person name="Dacks J."/>
            <person name="Roger A.J."/>
        </authorList>
    </citation>
    <scope>NUCLEOTIDE SEQUENCE</scope>
    <source>
        <strain evidence="3">Schooner1</strain>
    </source>
</reference>
<feature type="compositionally biased region" description="Low complexity" evidence="1">
    <location>
        <begin position="503"/>
        <end position="513"/>
    </location>
</feature>
<feature type="region of interest" description="Disordered" evidence="1">
    <location>
        <begin position="360"/>
        <end position="466"/>
    </location>
</feature>
<feature type="compositionally biased region" description="Acidic residues" evidence="1">
    <location>
        <begin position="389"/>
        <end position="415"/>
    </location>
</feature>
<gene>
    <name evidence="3" type="ORF">M0813_23456</name>
</gene>
<comment type="caution">
    <text evidence="3">The sequence shown here is derived from an EMBL/GenBank/DDBJ whole genome shotgun (WGS) entry which is preliminary data.</text>
</comment>
<sequence length="796" mass="91627">MEATSFPRVWETGISNSKTIPFIQDIKFIVGPTKKEFRCHKLLLSFSSPFWSKIFQFQQNTKNNVKKNKNINKKGKEKRKENENGNGNGKGKGNENGNGNGNGNGKGNGNGNVNGKVNEKGKGREKVVDGLIRICEKTNFIQEIVLEEISDKSFQHYLDFLYKRSVCLTSETVVDLLFLAKNFQTQKLEGCCTKYISVTMCCTNIFFYLERSIVLNLREISLVMRDFVKKNIGKILNKCGCLDLPSEWFLVGLIKQGFTSNCDQIALYRRLVERGKFLTGELQQPIIPLNVHNKVDGIVKLITWKPFHMDHLKEISSWFGFDPRAYQIKKKNKQFFVVEAIPQIDFVKRKYKTSIKKRRMRVKEKFEKQKEKRSRSQQGPIPEKNSNLYEEDDNYHDEVYEDDDDDDDDDDDYGDNDSFNSNSDFGDYNEEDDNDNGEDDEFRMETEEDDYGYAKPKFKEKSKEQLKQPKSLTIIKKLPYKIIQKKNSQKGKNRKAVIRNSERSNSNSESRIIVIKKNHKKNENGSKKKSKTETRSFPLKTRLPQKENLMSYKVALFTTEKKIINIEDIVFSIKSQGIKNVQYVNLVETSPNKETIKEFDAIFLYSIYNYPIPKITELSDLLVDYIKDGGGVVICTCFTMVNDHHRKKIKENLSPLRGNIIKRGFLPLTLGMHLTSTKNSEKAILGSVLYPDSPLVKHVKSFHGGNQSHRINTKFSPCTELEIEEGGKSQLIAKYTDGIPFIAWKQLQKNYGIVVCLNLFPLSGHIRHHGNGRFWQLSSNGRAVMSNAVEFALKKM</sequence>
<feature type="compositionally biased region" description="Basic residues" evidence="1">
    <location>
        <begin position="485"/>
        <end position="497"/>
    </location>
</feature>
<feature type="compositionally biased region" description="Gly residues" evidence="1">
    <location>
        <begin position="86"/>
        <end position="112"/>
    </location>
</feature>